<protein>
    <submittedName>
        <fullName evidence="1">Uncharacterized protein</fullName>
    </submittedName>
</protein>
<evidence type="ECO:0000313" key="1">
    <source>
        <dbReference type="EMBL" id="MCW6510600.1"/>
    </source>
</evidence>
<gene>
    <name evidence="1" type="ORF">M8523_21515</name>
</gene>
<keyword evidence="2" id="KW-1185">Reference proteome</keyword>
<reference evidence="1" key="1">
    <citation type="submission" date="2022-05" db="EMBL/GenBank/DDBJ databases">
        <authorList>
            <person name="Pankratov T."/>
        </authorList>
    </citation>
    <scope>NUCLEOTIDE SEQUENCE</scope>
    <source>
        <strain evidence="1">BP6-180914</strain>
    </source>
</reference>
<dbReference type="RefSeq" id="WP_282586971.1">
    <property type="nucleotide sequence ID" value="NZ_JAMOIM010000016.1"/>
</dbReference>
<organism evidence="1 2">
    <name type="scientific">Lichenifustis flavocetrariae</name>
    <dbReference type="NCBI Taxonomy" id="2949735"/>
    <lineage>
        <taxon>Bacteria</taxon>
        <taxon>Pseudomonadati</taxon>
        <taxon>Pseudomonadota</taxon>
        <taxon>Alphaproteobacteria</taxon>
        <taxon>Hyphomicrobiales</taxon>
        <taxon>Lichenihabitantaceae</taxon>
        <taxon>Lichenifustis</taxon>
    </lineage>
</organism>
<evidence type="ECO:0000313" key="2">
    <source>
        <dbReference type="Proteomes" id="UP001165667"/>
    </source>
</evidence>
<sequence>MRDTRESCPQATSIAPLSWPVIVIRSILPRTISPSLTASGRDSRFR</sequence>
<name>A0AA41Z5C6_9HYPH</name>
<comment type="caution">
    <text evidence="1">The sequence shown here is derived from an EMBL/GenBank/DDBJ whole genome shotgun (WGS) entry which is preliminary data.</text>
</comment>
<dbReference type="EMBL" id="JAMOIM010000016">
    <property type="protein sequence ID" value="MCW6510600.1"/>
    <property type="molecule type" value="Genomic_DNA"/>
</dbReference>
<proteinExistence type="predicted"/>
<accession>A0AA41Z5C6</accession>
<dbReference type="Proteomes" id="UP001165667">
    <property type="component" value="Unassembled WGS sequence"/>
</dbReference>
<dbReference type="AlphaFoldDB" id="A0AA41Z5C6"/>